<evidence type="ECO:0000256" key="7">
    <source>
        <dbReference type="ARBA" id="ARBA00056497"/>
    </source>
</evidence>
<dbReference type="EC" id="2.1.2.11" evidence="8"/>
<keyword evidence="8 11" id="KW-0460">Magnesium</keyword>
<accession>A0A317N271</accession>
<evidence type="ECO:0000313" key="12">
    <source>
        <dbReference type="EMBL" id="PWV63393.1"/>
    </source>
</evidence>
<dbReference type="GO" id="GO:0005737">
    <property type="term" value="C:cytoplasm"/>
    <property type="evidence" value="ECO:0007669"/>
    <property type="project" value="UniProtKB-SubCell"/>
</dbReference>
<feature type="binding site" evidence="8 11">
    <location>
        <position position="122"/>
    </location>
    <ligand>
        <name>Mg(2+)</name>
        <dbReference type="ChEBI" id="CHEBI:18420"/>
    </ligand>
</feature>
<feature type="binding site" evidence="8 10">
    <location>
        <position position="91"/>
    </location>
    <ligand>
        <name>3-methyl-2-oxobutanoate</name>
        <dbReference type="ChEBI" id="CHEBI:11851"/>
    </ligand>
</feature>
<feature type="active site" description="Proton acceptor" evidence="8 9">
    <location>
        <position position="189"/>
    </location>
</feature>
<gene>
    <name evidence="8" type="primary">panB</name>
    <name evidence="12" type="ORF">C7443_103318</name>
</gene>
<keyword evidence="6 8" id="KW-0479">Metal-binding</keyword>
<organism evidence="12 13">
    <name type="scientific">Plasticicumulans acidivorans</name>
    <dbReference type="NCBI Taxonomy" id="886464"/>
    <lineage>
        <taxon>Bacteria</taxon>
        <taxon>Pseudomonadati</taxon>
        <taxon>Pseudomonadota</taxon>
        <taxon>Gammaproteobacteria</taxon>
        <taxon>Candidatus Competibacteraceae</taxon>
        <taxon>Plasticicumulans</taxon>
    </lineage>
</organism>
<comment type="subcellular location">
    <subcellularLocation>
        <location evidence="8">Cytoplasm</location>
    </subcellularLocation>
</comment>
<keyword evidence="12" id="KW-0489">Methyltransferase</keyword>
<comment type="caution">
    <text evidence="12">The sequence shown here is derived from an EMBL/GenBank/DDBJ whole genome shotgun (WGS) entry which is preliminary data.</text>
</comment>
<keyword evidence="8" id="KW-0963">Cytoplasm</keyword>
<evidence type="ECO:0000256" key="4">
    <source>
        <dbReference type="ARBA" id="ARBA00022655"/>
    </source>
</evidence>
<evidence type="ECO:0000256" key="2">
    <source>
        <dbReference type="ARBA" id="ARBA00008676"/>
    </source>
</evidence>
<dbReference type="GO" id="GO:0032259">
    <property type="term" value="P:methylation"/>
    <property type="evidence" value="ECO:0007669"/>
    <property type="project" value="UniProtKB-KW"/>
</dbReference>
<comment type="cofactor">
    <cofactor evidence="8 11">
        <name>Mg(2+)</name>
        <dbReference type="ChEBI" id="CHEBI:18420"/>
    </cofactor>
    <text evidence="8 11">Binds 1 Mg(2+) ion per subunit.</text>
</comment>
<dbReference type="FunFam" id="3.20.20.60:FF:000003">
    <property type="entry name" value="3-methyl-2-oxobutanoate hydroxymethyltransferase"/>
    <property type="match status" value="1"/>
</dbReference>
<dbReference type="InterPro" id="IPR040442">
    <property type="entry name" value="Pyrv_kinase-like_dom_sf"/>
</dbReference>
<feature type="binding site" evidence="8 10">
    <location>
        <begin position="52"/>
        <end position="53"/>
    </location>
    <ligand>
        <name>3-methyl-2-oxobutanoate</name>
        <dbReference type="ChEBI" id="CHEBI:11851"/>
    </ligand>
</feature>
<feature type="binding site" evidence="8 11">
    <location>
        <position position="52"/>
    </location>
    <ligand>
        <name>Mg(2+)</name>
        <dbReference type="ChEBI" id="CHEBI:18420"/>
    </ligand>
</feature>
<dbReference type="EMBL" id="QGTJ01000003">
    <property type="protein sequence ID" value="PWV63393.1"/>
    <property type="molecule type" value="Genomic_DNA"/>
</dbReference>
<dbReference type="Gene3D" id="3.20.20.60">
    <property type="entry name" value="Phosphoenolpyruvate-binding domains"/>
    <property type="match status" value="1"/>
</dbReference>
<comment type="catalytic activity">
    <reaction evidence="8">
        <text>(6R)-5,10-methylene-5,6,7,8-tetrahydrofolate + 3-methyl-2-oxobutanoate + H2O = 2-dehydropantoate + (6S)-5,6,7,8-tetrahydrofolate</text>
        <dbReference type="Rhea" id="RHEA:11824"/>
        <dbReference type="ChEBI" id="CHEBI:11561"/>
        <dbReference type="ChEBI" id="CHEBI:11851"/>
        <dbReference type="ChEBI" id="CHEBI:15377"/>
        <dbReference type="ChEBI" id="CHEBI:15636"/>
        <dbReference type="ChEBI" id="CHEBI:57453"/>
        <dbReference type="EC" id="2.1.2.11"/>
    </reaction>
</comment>
<evidence type="ECO:0000256" key="11">
    <source>
        <dbReference type="PIRSR" id="PIRSR000388-3"/>
    </source>
</evidence>
<evidence type="ECO:0000256" key="3">
    <source>
        <dbReference type="ARBA" id="ARBA00011424"/>
    </source>
</evidence>
<dbReference type="InterPro" id="IPR015813">
    <property type="entry name" value="Pyrv/PenolPyrv_kinase-like_dom"/>
</dbReference>
<keyword evidence="5 8" id="KW-0808">Transferase</keyword>
<dbReference type="HAMAP" id="MF_00156">
    <property type="entry name" value="PanB"/>
    <property type="match status" value="1"/>
</dbReference>
<dbReference type="RefSeq" id="WP_110017891.1">
    <property type="nucleotide sequence ID" value="NZ_QGTJ01000003.1"/>
</dbReference>
<proteinExistence type="inferred from homology"/>
<sequence>MYTEQPRSRPVTVSTLRQMKANGEKIAMLTAYDASFAAMMESAGVDTVLVGDSLGMVAQGHDATVPVSVDDIVYHTQMVRRGCRIPLLIADMPFMSYATVDMALRNAARLMQEGGAQMVKLEGGLNVAETVRLLAANGVPVCAHLGLQPQLVHKLGGYKVQGREEAAARRMLDDALALQDAGADMVVLECIPAELGARLTTELDIPTIGIGAGVDCDGQVLVCYDMLDITLGKRPKFSRNFMDGQSGGIAGALRAYVSAVKAREFPAPEHNVA</sequence>
<evidence type="ECO:0000256" key="5">
    <source>
        <dbReference type="ARBA" id="ARBA00022679"/>
    </source>
</evidence>
<evidence type="ECO:0000256" key="1">
    <source>
        <dbReference type="ARBA" id="ARBA00005033"/>
    </source>
</evidence>
<evidence type="ECO:0000256" key="10">
    <source>
        <dbReference type="PIRSR" id="PIRSR000388-2"/>
    </source>
</evidence>
<dbReference type="GO" id="GO:0000287">
    <property type="term" value="F:magnesium ion binding"/>
    <property type="evidence" value="ECO:0007669"/>
    <property type="project" value="TreeGrafter"/>
</dbReference>
<comment type="pathway">
    <text evidence="1 8">Cofactor biosynthesis; (R)-pantothenate biosynthesis; (R)-pantoate from 3-methyl-2-oxobutanoate: step 1/2.</text>
</comment>
<dbReference type="GO" id="GO:0015940">
    <property type="term" value="P:pantothenate biosynthetic process"/>
    <property type="evidence" value="ECO:0007669"/>
    <property type="project" value="UniProtKB-UniRule"/>
</dbReference>
<dbReference type="UniPathway" id="UPA00028">
    <property type="reaction ID" value="UER00003"/>
</dbReference>
<feature type="binding site" evidence="8 11">
    <location>
        <position position="91"/>
    </location>
    <ligand>
        <name>Mg(2+)</name>
        <dbReference type="ChEBI" id="CHEBI:18420"/>
    </ligand>
</feature>
<dbReference type="OrthoDB" id="9781789at2"/>
<comment type="subunit">
    <text evidence="3 8">Homodecamer; pentamer of dimers.</text>
</comment>
<keyword evidence="4 8" id="KW-0566">Pantothenate biosynthesis</keyword>
<protein>
    <recommendedName>
        <fullName evidence="8">3-methyl-2-oxobutanoate hydroxymethyltransferase</fullName>
        <ecNumber evidence="8">2.1.2.11</ecNumber>
    </recommendedName>
    <alternativeName>
        <fullName evidence="8">Ketopantoate hydroxymethyltransferase</fullName>
        <shortName evidence="8">KPHMT</shortName>
    </alternativeName>
</protein>
<reference evidence="12 13" key="1">
    <citation type="submission" date="2018-05" db="EMBL/GenBank/DDBJ databases">
        <title>Genomic Encyclopedia of Type Strains, Phase IV (KMG-IV): sequencing the most valuable type-strain genomes for metagenomic binning, comparative biology and taxonomic classification.</title>
        <authorList>
            <person name="Goeker M."/>
        </authorList>
    </citation>
    <scope>NUCLEOTIDE SEQUENCE [LARGE SCALE GENOMIC DNA]</scope>
    <source>
        <strain evidence="12 13">DSM 23606</strain>
    </source>
</reference>
<keyword evidence="13" id="KW-1185">Reference proteome</keyword>
<evidence type="ECO:0000313" key="13">
    <source>
        <dbReference type="Proteomes" id="UP000246569"/>
    </source>
</evidence>
<dbReference type="AlphaFoldDB" id="A0A317N271"/>
<dbReference type="NCBIfam" id="TIGR00222">
    <property type="entry name" value="panB"/>
    <property type="match status" value="1"/>
</dbReference>
<dbReference type="Proteomes" id="UP000246569">
    <property type="component" value="Unassembled WGS sequence"/>
</dbReference>
<feature type="binding site" evidence="8 10">
    <location>
        <position position="120"/>
    </location>
    <ligand>
        <name>3-methyl-2-oxobutanoate</name>
        <dbReference type="ChEBI" id="CHEBI:11851"/>
    </ligand>
</feature>
<dbReference type="NCBIfam" id="NF001452">
    <property type="entry name" value="PRK00311.1"/>
    <property type="match status" value="1"/>
</dbReference>
<dbReference type="GO" id="GO:0003864">
    <property type="term" value="F:3-methyl-2-oxobutanoate hydroxymethyltransferase activity"/>
    <property type="evidence" value="ECO:0007669"/>
    <property type="project" value="UniProtKB-UniRule"/>
</dbReference>
<dbReference type="PANTHER" id="PTHR20881:SF0">
    <property type="entry name" value="3-METHYL-2-OXOBUTANOATE HYDROXYMETHYLTRANSFERASE"/>
    <property type="match status" value="1"/>
</dbReference>
<dbReference type="SUPFAM" id="SSF51621">
    <property type="entry name" value="Phosphoenolpyruvate/pyruvate domain"/>
    <property type="match status" value="1"/>
</dbReference>
<dbReference type="GO" id="GO:0008168">
    <property type="term" value="F:methyltransferase activity"/>
    <property type="evidence" value="ECO:0007669"/>
    <property type="project" value="UniProtKB-KW"/>
</dbReference>
<dbReference type="CDD" id="cd06557">
    <property type="entry name" value="KPHMT-like"/>
    <property type="match status" value="1"/>
</dbReference>
<dbReference type="Pfam" id="PF02548">
    <property type="entry name" value="Pantoate_transf"/>
    <property type="match status" value="1"/>
</dbReference>
<evidence type="ECO:0000256" key="8">
    <source>
        <dbReference type="HAMAP-Rule" id="MF_00156"/>
    </source>
</evidence>
<dbReference type="PIRSF" id="PIRSF000388">
    <property type="entry name" value="Pantoate_hydroxy_MeTrfase"/>
    <property type="match status" value="1"/>
</dbReference>
<comment type="function">
    <text evidence="7 8">Catalyzes the reversible reaction in which hydroxymethyl group from 5,10-methylenetetrahydrofolate is transferred onto alpha-ketoisovalerate to form ketopantoate.</text>
</comment>
<comment type="similarity">
    <text evidence="2 8">Belongs to the PanB family.</text>
</comment>
<evidence type="ECO:0000256" key="9">
    <source>
        <dbReference type="PIRSR" id="PIRSR000388-1"/>
    </source>
</evidence>
<evidence type="ECO:0000256" key="6">
    <source>
        <dbReference type="ARBA" id="ARBA00022723"/>
    </source>
</evidence>
<name>A0A317N271_9GAMM</name>
<dbReference type="PANTHER" id="PTHR20881">
    <property type="entry name" value="3-METHYL-2-OXOBUTANOATE HYDROXYMETHYLTRANSFERASE"/>
    <property type="match status" value="1"/>
</dbReference>
<dbReference type="InterPro" id="IPR003700">
    <property type="entry name" value="Pantoate_hydroxy_MeTrfase"/>
</dbReference>